<dbReference type="AlphaFoldDB" id="A0A7T8KB24"/>
<dbReference type="SUPFAM" id="SSF56219">
    <property type="entry name" value="DNase I-like"/>
    <property type="match status" value="1"/>
</dbReference>
<reference evidence="3" key="1">
    <citation type="submission" date="2021-01" db="EMBL/GenBank/DDBJ databases">
        <title>Caligus Genome Assembly.</title>
        <authorList>
            <person name="Gallardo-Escarate C."/>
        </authorList>
    </citation>
    <scope>NUCLEOTIDE SEQUENCE [LARGE SCALE GENOMIC DNA]</scope>
</reference>
<dbReference type="InterPro" id="IPR000477">
    <property type="entry name" value="RT_dom"/>
</dbReference>
<keyword evidence="2" id="KW-0695">RNA-directed DNA polymerase</keyword>
<dbReference type="OrthoDB" id="411871at2759"/>
<dbReference type="SUPFAM" id="SSF56672">
    <property type="entry name" value="DNA/RNA polymerases"/>
    <property type="match status" value="1"/>
</dbReference>
<dbReference type="Proteomes" id="UP000595437">
    <property type="component" value="Chromosome 8"/>
</dbReference>
<dbReference type="PANTHER" id="PTHR31635">
    <property type="entry name" value="REVERSE TRANSCRIPTASE DOMAIN-CONTAINING PROTEIN-RELATED"/>
    <property type="match status" value="1"/>
</dbReference>
<dbReference type="Pfam" id="PF00078">
    <property type="entry name" value="RVT_1"/>
    <property type="match status" value="1"/>
</dbReference>
<accession>A0A7T8KB24</accession>
<dbReference type="Pfam" id="PF14529">
    <property type="entry name" value="Exo_endo_phos_2"/>
    <property type="match status" value="1"/>
</dbReference>
<evidence type="ECO:0000259" key="1">
    <source>
        <dbReference type="PROSITE" id="PS50878"/>
    </source>
</evidence>
<feature type="non-terminal residue" evidence="2">
    <location>
        <position position="1"/>
    </location>
</feature>
<dbReference type="PANTHER" id="PTHR31635:SF196">
    <property type="entry name" value="REVERSE TRANSCRIPTASE DOMAIN-CONTAINING PROTEIN-RELATED"/>
    <property type="match status" value="1"/>
</dbReference>
<keyword evidence="2" id="KW-0548">Nucleotidyltransferase</keyword>
<dbReference type="InterPro" id="IPR043502">
    <property type="entry name" value="DNA/RNA_pol_sf"/>
</dbReference>
<name>A0A7T8KB24_CALRO</name>
<sequence length="747" mass="85563">TFIVPAVNIKAKHPSRGIILQIKKKLQPKLIASDTGGNYCVLELKWGDRCIKIISIYGPNRDDPDFYRFIESNFLNKSICKDEAVILMGDFNISLLRERDSWNYKHQNNFKAKTVLKNILNKNSLKDAATKFNEKPEHTFYVKIGNSVIKHSRLDYFFVSEGLFPLLSEYQTIPKFMSDHNPIMITFTDSKIKPKKCWKLNTSLLEDKDTQSLIRKVIEGVSLRLRSGEIKSPSYAWKRILDGSRRIYIKLGVRLSEERKMKFGELIRKREMGIMSAAEVEELGRLTNFYNQGNLIRSGNQNVPKEQVVFGKIKQKERFNGEKKVVRALFSEDGSLIENENGVKNIVKNFYEELYTCRHCTDQKGSFCLKCTFNTAHYLRLEDFSKNIKVTEVKISHRQSLESEIESKEIIEYVKSYTKKNRAPGPDGFPIEFYAMFINLLAPILELVYREAHMKGYFEEHISLGKLVLIPKVGKNPRFVENLRPLTLLNTAFKIHGGILAGRLKHLLKDIINPAQKGFVPGRVMEDVGRGIKDAIAQVKDTRTNIAIMGIDFRKAFDSMSHQWMLKCLKGHGLGSNFIKMVGVGLCNLFTFYEETKNVFQINRGCRQGDPISPTLFIMSVNSMIEEIQVSRQIKGIEVGKAIIKVLAFADDMTMIFTGSKGDIEDSVKNTLRILEEHKKCSGLEVNLCKTQIMSDFAIPFDMDDIKSTSVMKILGTHISLNERDFIENCTLIEEKVRKNTTSYAFF</sequence>
<keyword evidence="3" id="KW-1185">Reference proteome</keyword>
<organism evidence="2 3">
    <name type="scientific">Caligus rogercresseyi</name>
    <name type="common">Sea louse</name>
    <dbReference type="NCBI Taxonomy" id="217165"/>
    <lineage>
        <taxon>Eukaryota</taxon>
        <taxon>Metazoa</taxon>
        <taxon>Ecdysozoa</taxon>
        <taxon>Arthropoda</taxon>
        <taxon>Crustacea</taxon>
        <taxon>Multicrustacea</taxon>
        <taxon>Hexanauplia</taxon>
        <taxon>Copepoda</taxon>
        <taxon>Siphonostomatoida</taxon>
        <taxon>Caligidae</taxon>
        <taxon>Caligus</taxon>
    </lineage>
</organism>
<dbReference type="EMBL" id="CP045897">
    <property type="protein sequence ID" value="QQP51415.1"/>
    <property type="molecule type" value="Genomic_DNA"/>
</dbReference>
<dbReference type="InterPro" id="IPR036691">
    <property type="entry name" value="Endo/exonu/phosph_ase_sf"/>
</dbReference>
<keyword evidence="2" id="KW-0808">Transferase</keyword>
<dbReference type="Gene3D" id="3.60.10.10">
    <property type="entry name" value="Endonuclease/exonuclease/phosphatase"/>
    <property type="match status" value="1"/>
</dbReference>
<proteinExistence type="predicted"/>
<dbReference type="GO" id="GO:0003964">
    <property type="term" value="F:RNA-directed DNA polymerase activity"/>
    <property type="evidence" value="ECO:0007669"/>
    <property type="project" value="UniProtKB-KW"/>
</dbReference>
<dbReference type="PROSITE" id="PS50878">
    <property type="entry name" value="RT_POL"/>
    <property type="match status" value="1"/>
</dbReference>
<feature type="domain" description="Reverse transcriptase" evidence="1">
    <location>
        <begin position="451"/>
        <end position="719"/>
    </location>
</feature>
<dbReference type="InterPro" id="IPR005135">
    <property type="entry name" value="Endo/exonuclease/phosphatase"/>
</dbReference>
<evidence type="ECO:0000313" key="2">
    <source>
        <dbReference type="EMBL" id="QQP51415.1"/>
    </source>
</evidence>
<protein>
    <submittedName>
        <fullName evidence="2">LINE-1 reverse transcriptase</fullName>
    </submittedName>
</protein>
<dbReference type="CDD" id="cd01650">
    <property type="entry name" value="RT_nLTR_like"/>
    <property type="match status" value="1"/>
</dbReference>
<gene>
    <name evidence="2" type="ORF">FKW44_012770</name>
</gene>
<evidence type="ECO:0000313" key="3">
    <source>
        <dbReference type="Proteomes" id="UP000595437"/>
    </source>
</evidence>